<dbReference type="PANTHER" id="PTHR11081:SF75">
    <property type="entry name" value="ENDONUCLEASE, PUTATIVE (AFU_ORTHOLOGUE AFUA_3G13260)-RELATED"/>
    <property type="match status" value="1"/>
</dbReference>
<dbReference type="GO" id="GO:0006974">
    <property type="term" value="P:DNA damage response"/>
    <property type="evidence" value="ECO:0007669"/>
    <property type="project" value="UniProtKB-ARBA"/>
</dbReference>
<evidence type="ECO:0000313" key="4">
    <source>
        <dbReference type="Proteomes" id="UP001221757"/>
    </source>
</evidence>
<evidence type="ECO:0000259" key="1">
    <source>
        <dbReference type="SMART" id="SM00484"/>
    </source>
</evidence>
<dbReference type="PANTHER" id="PTHR11081">
    <property type="entry name" value="FLAP ENDONUCLEASE FAMILY MEMBER"/>
    <property type="match status" value="1"/>
</dbReference>
<sequence length="392" mass="43285">MTQVDFKVEFDANVSIKVKGLPDSSPTCNYDMGVPGLWKCLIDAAEVQDFLQLTVQQGFKNGGPCEPILMGVDASIWMYQVDRAITYTNARAGPNPQLRALFYRLAALLELPIRVVFVFDGPARPIIKRNTRVNTNGHWLTAQFQALIRDFGYHSHTAPAEADAELGRLASEQIIDIVETTDSDVFVFGAPAVVYTPRKKTDGNNVTIYTAENLFITPSVGLTRGGTLVIALFSGGDHHKFLIVWVKEVIQEFADDPHGLLGRKHKAIAATIEATPAFPYVDVIFAYVHPITSWTSNYTVPDYASWGLARPNLTSIARSCQLQFGWGAAIIAAKFSKLLYSGIAIQSLLKPYNLHALLEAHIEFGLSTDDDFPRSSVLRVLKRKTAALGWLE</sequence>
<dbReference type="GO" id="GO:0017108">
    <property type="term" value="F:5'-flap endonuclease activity"/>
    <property type="evidence" value="ECO:0007669"/>
    <property type="project" value="TreeGrafter"/>
</dbReference>
<organism evidence="3 4">
    <name type="scientific">Mycena rosella</name>
    <name type="common">Pink bonnet</name>
    <name type="synonym">Agaricus rosellus</name>
    <dbReference type="NCBI Taxonomy" id="1033263"/>
    <lineage>
        <taxon>Eukaryota</taxon>
        <taxon>Fungi</taxon>
        <taxon>Dikarya</taxon>
        <taxon>Basidiomycota</taxon>
        <taxon>Agaricomycotina</taxon>
        <taxon>Agaricomycetes</taxon>
        <taxon>Agaricomycetidae</taxon>
        <taxon>Agaricales</taxon>
        <taxon>Marasmiineae</taxon>
        <taxon>Mycenaceae</taxon>
        <taxon>Mycena</taxon>
    </lineage>
</organism>
<comment type="caution">
    <text evidence="3">The sequence shown here is derived from an EMBL/GenBank/DDBJ whole genome shotgun (WGS) entry which is preliminary data.</text>
</comment>
<keyword evidence="4" id="KW-1185">Reference proteome</keyword>
<dbReference type="Pfam" id="PF00752">
    <property type="entry name" value="XPG_N"/>
    <property type="match status" value="1"/>
</dbReference>
<dbReference type="PRINTS" id="PR00853">
    <property type="entry name" value="XPGRADSUPER"/>
</dbReference>
<dbReference type="Gene3D" id="3.40.50.1010">
    <property type="entry name" value="5'-nuclease"/>
    <property type="match status" value="2"/>
</dbReference>
<accession>A0AAD7G1S5</accession>
<protein>
    <submittedName>
        <fullName evidence="3">PIN domain-like protein</fullName>
    </submittedName>
</protein>
<dbReference type="AlphaFoldDB" id="A0AAD7G1S5"/>
<evidence type="ECO:0000259" key="2">
    <source>
        <dbReference type="SMART" id="SM00485"/>
    </source>
</evidence>
<feature type="domain" description="XPG-I" evidence="1">
    <location>
        <begin position="149"/>
        <end position="222"/>
    </location>
</feature>
<name>A0AAD7G1S5_MYCRO</name>
<dbReference type="InterPro" id="IPR006084">
    <property type="entry name" value="XPG/Rad2"/>
</dbReference>
<dbReference type="Proteomes" id="UP001221757">
    <property type="component" value="Unassembled WGS sequence"/>
</dbReference>
<dbReference type="SMART" id="SM00485">
    <property type="entry name" value="XPGN"/>
    <property type="match status" value="1"/>
</dbReference>
<dbReference type="CDD" id="cd09870">
    <property type="entry name" value="PIN_YEN1"/>
    <property type="match status" value="1"/>
</dbReference>
<dbReference type="Pfam" id="PF00867">
    <property type="entry name" value="XPG_I"/>
    <property type="match status" value="1"/>
</dbReference>
<dbReference type="SUPFAM" id="SSF88723">
    <property type="entry name" value="PIN domain-like"/>
    <property type="match status" value="1"/>
</dbReference>
<dbReference type="SMART" id="SM00484">
    <property type="entry name" value="XPGI"/>
    <property type="match status" value="1"/>
</dbReference>
<evidence type="ECO:0000313" key="3">
    <source>
        <dbReference type="EMBL" id="KAJ7657067.1"/>
    </source>
</evidence>
<feature type="domain" description="XPG N-terminal" evidence="2">
    <location>
        <begin position="32"/>
        <end position="146"/>
    </location>
</feature>
<proteinExistence type="predicted"/>
<dbReference type="InterPro" id="IPR029060">
    <property type="entry name" value="PIN-like_dom_sf"/>
</dbReference>
<gene>
    <name evidence="3" type="ORF">B0H17DRAFT_1145989</name>
</gene>
<dbReference type="EMBL" id="JARKIE010000293">
    <property type="protein sequence ID" value="KAJ7657067.1"/>
    <property type="molecule type" value="Genomic_DNA"/>
</dbReference>
<dbReference type="InterPro" id="IPR006085">
    <property type="entry name" value="XPG_DNA_repair_N"/>
</dbReference>
<reference evidence="3" key="1">
    <citation type="submission" date="2023-03" db="EMBL/GenBank/DDBJ databases">
        <title>Massive genome expansion in bonnet fungi (Mycena s.s.) driven by repeated elements and novel gene families across ecological guilds.</title>
        <authorList>
            <consortium name="Lawrence Berkeley National Laboratory"/>
            <person name="Harder C.B."/>
            <person name="Miyauchi S."/>
            <person name="Viragh M."/>
            <person name="Kuo A."/>
            <person name="Thoen E."/>
            <person name="Andreopoulos B."/>
            <person name="Lu D."/>
            <person name="Skrede I."/>
            <person name="Drula E."/>
            <person name="Henrissat B."/>
            <person name="Morin E."/>
            <person name="Kohler A."/>
            <person name="Barry K."/>
            <person name="LaButti K."/>
            <person name="Morin E."/>
            <person name="Salamov A."/>
            <person name="Lipzen A."/>
            <person name="Mereny Z."/>
            <person name="Hegedus B."/>
            <person name="Baldrian P."/>
            <person name="Stursova M."/>
            <person name="Weitz H."/>
            <person name="Taylor A."/>
            <person name="Grigoriev I.V."/>
            <person name="Nagy L.G."/>
            <person name="Martin F."/>
            <person name="Kauserud H."/>
        </authorList>
    </citation>
    <scope>NUCLEOTIDE SEQUENCE</scope>
    <source>
        <strain evidence="3">CBHHK067</strain>
    </source>
</reference>
<dbReference type="InterPro" id="IPR006086">
    <property type="entry name" value="XPG-I_dom"/>
</dbReference>